<name>A0A2I1H225_9GLOM</name>
<dbReference type="VEuPathDB" id="FungiDB:RhiirFUN_021839"/>
<dbReference type="AlphaFoldDB" id="A0A2I1H225"/>
<dbReference type="VEuPathDB" id="FungiDB:RhiirFUN_021840"/>
<dbReference type="VEuPathDB" id="FungiDB:FUN_010016"/>
<sequence>MDKENIPDYFDTENWTLFGYLCYCKEKGVLETQIIEHHNYLQFLKSLENVPEKKLQAAYLGVMPAFSWSGSPDNAEGRNYSTIFGNSLVPQKISLVCSTSYGKHKKNFLFVSNMKNVWQQLTIKIKNEYGKLLQDIDASTISIIPLNLIAKINDQDGFMAFLEAHSDHNEKLKQISFKVECSQQDFSAYKKFSQLESIFGVSIERMNELPQLELPPSADMSSYDENINLAVACIKLILRTSGSIDECENEAERTDFVATILRGVVSTFDENYNIKMRREFNISGTYGKGHTDFAITYIKKIFCVTEVKVSDLEYGFCENFIQVQTACQHNLKDLKRKRDQNDFEYVYGMVTTGDKWYFTMVTSENKFAAVTKEPLILGLHKVKVDDDHLKSEVTELFATIRGILLAKINDISPEEPNKKGQRGYITTIKKEDLITEDNNIKPITKELDIEKDIIMEEIDTVAIKEEIKQTEGSMEIEETTTTMNINQGIITIETNVRTTVIMDNNQQMNMQQEQIIYQLMDDDKDIMDIEKASFRGRDNGYNSQRSY</sequence>
<dbReference type="Proteomes" id="UP000234323">
    <property type="component" value="Unassembled WGS sequence"/>
</dbReference>
<keyword evidence="2" id="KW-1185">Reference proteome</keyword>
<evidence type="ECO:0000313" key="2">
    <source>
        <dbReference type="Proteomes" id="UP000234323"/>
    </source>
</evidence>
<comment type="caution">
    <text evidence="1">The sequence shown here is derived from an EMBL/GenBank/DDBJ whole genome shotgun (WGS) entry which is preliminary data.</text>
</comment>
<protein>
    <recommendedName>
        <fullName evidence="3">Crinkler family protein</fullName>
    </recommendedName>
</protein>
<organism evidence="1 2">
    <name type="scientific">Rhizophagus irregularis</name>
    <dbReference type="NCBI Taxonomy" id="588596"/>
    <lineage>
        <taxon>Eukaryota</taxon>
        <taxon>Fungi</taxon>
        <taxon>Fungi incertae sedis</taxon>
        <taxon>Mucoromycota</taxon>
        <taxon>Glomeromycotina</taxon>
        <taxon>Glomeromycetes</taxon>
        <taxon>Glomerales</taxon>
        <taxon>Glomeraceae</taxon>
        <taxon>Rhizophagus</taxon>
    </lineage>
</organism>
<proteinExistence type="predicted"/>
<dbReference type="EMBL" id="LLXI01001293">
    <property type="protein sequence ID" value="PKY52930.1"/>
    <property type="molecule type" value="Genomic_DNA"/>
</dbReference>
<gene>
    <name evidence="1" type="ORF">RhiirA4_470854</name>
</gene>
<evidence type="ECO:0000313" key="1">
    <source>
        <dbReference type="EMBL" id="PKY52930.1"/>
    </source>
</evidence>
<evidence type="ECO:0008006" key="3">
    <source>
        <dbReference type="Google" id="ProtNLM"/>
    </source>
</evidence>
<dbReference type="VEuPathDB" id="FungiDB:FUN_010015"/>
<reference evidence="1 2" key="1">
    <citation type="submission" date="2015-10" db="EMBL/GenBank/DDBJ databases">
        <title>Genome analyses suggest a sexual origin of heterokaryosis in a supposedly ancient asexual fungus.</title>
        <authorList>
            <person name="Ropars J."/>
            <person name="Sedzielewska K."/>
            <person name="Noel J."/>
            <person name="Charron P."/>
            <person name="Farinelli L."/>
            <person name="Marton T."/>
            <person name="Kruger M."/>
            <person name="Pelin A."/>
            <person name="Brachmann A."/>
            <person name="Corradi N."/>
        </authorList>
    </citation>
    <scope>NUCLEOTIDE SEQUENCE [LARGE SCALE GENOMIC DNA]</scope>
    <source>
        <strain evidence="1 2">A4</strain>
    </source>
</reference>
<dbReference type="VEuPathDB" id="FungiDB:RhiirA1_402196"/>
<accession>A0A2I1H225</accession>